<evidence type="ECO:0000313" key="6">
    <source>
        <dbReference type="Proteomes" id="UP001202328"/>
    </source>
</evidence>
<dbReference type="SUPFAM" id="SSF48452">
    <property type="entry name" value="TPR-like"/>
    <property type="match status" value="2"/>
</dbReference>
<feature type="compositionally biased region" description="Polar residues" evidence="3">
    <location>
        <begin position="738"/>
        <end position="748"/>
    </location>
</feature>
<feature type="domain" description="DYW" evidence="4">
    <location>
        <begin position="660"/>
        <end position="711"/>
    </location>
</feature>
<dbReference type="PANTHER" id="PTHR47926:SF518">
    <property type="entry name" value="(WILD MALAYSIAN BANANA) HYPOTHETICAL PROTEIN"/>
    <property type="match status" value="1"/>
</dbReference>
<feature type="region of interest" description="Disordered" evidence="3">
    <location>
        <begin position="737"/>
        <end position="757"/>
    </location>
</feature>
<feature type="repeat" description="PPR" evidence="2">
    <location>
        <begin position="445"/>
        <end position="479"/>
    </location>
</feature>
<dbReference type="GO" id="GO:0003723">
    <property type="term" value="F:RNA binding"/>
    <property type="evidence" value="ECO:0007669"/>
    <property type="project" value="InterPro"/>
</dbReference>
<dbReference type="FunFam" id="1.25.40.10:FF:000366">
    <property type="entry name" value="Pentatricopeptide (PPR) repeat-containing protein"/>
    <property type="match status" value="1"/>
</dbReference>
<dbReference type="Pfam" id="PF13041">
    <property type="entry name" value="PPR_2"/>
    <property type="match status" value="3"/>
</dbReference>
<dbReference type="AlphaFoldDB" id="A0AAD4RZI9"/>
<evidence type="ECO:0000256" key="2">
    <source>
        <dbReference type="PROSITE-ProRule" id="PRU00708"/>
    </source>
</evidence>
<feature type="repeat" description="PPR" evidence="2">
    <location>
        <begin position="70"/>
        <end position="104"/>
    </location>
</feature>
<dbReference type="PANTHER" id="PTHR47926">
    <property type="entry name" value="PENTATRICOPEPTIDE REPEAT-CONTAINING PROTEIN"/>
    <property type="match status" value="1"/>
</dbReference>
<evidence type="ECO:0000313" key="5">
    <source>
        <dbReference type="EMBL" id="KAI3848923.1"/>
    </source>
</evidence>
<sequence length="779" mass="87372">MSSIAIPLRSLLQNPSTIKSKHHAKQLHAQVLKTEGSSSSLMATILSIYSHLGFLHESLIIFNTFTSLPTIIAWKSIIRCYTYHGLFKDSLTCFSNMRASGKHPDHNVFPSVLKSCTGLMDFKLGESVHGCIIRLGVDADLYTGNALMNMYCKFQSMDEGFDSQRFGSGNVDLVYEKIPERKFERSLDSEMDVEKGPHPRSLKVLGKNENQLLVIGGVTPRRRKDMVYIESVKKVFDMMPCKDIVSWNTVIAGYVHNGMCEEALRTVREIGKANVMPDSFTLSSVLPIFAEYVDISRGKEIHGYTLRHGFDSDDFIASSLIDMYAKCTRVDDSLRIFHLLPQLDVISWNSIIAGCVQNGLFDEGLKLFRQMLTAKVKPSNLTFSSIMPACAHLTTLHLGKQLHGYITQNGFDKNVFIASALVDMYAKCGNIRIARSIFDKMVSPDMVSWTAMIMGYALHGHANEALLLFHKMKMENVRPNYVAFVAALTACSHGGLLDEARMLFNCMIEDYGISPGLEHYAAVADLLGRAGKLEEAYEFISKMHIRPTGSVWATLLSSCRVHKNIELAEKVGEKVFQIDPENIGAYILMSNIYSSAGRWKEAAKMRVAMKGRGMTKKPACTWIEVKNKIHAFVAGDRSHPYYDRINEALKVMMEQMERKGYVLNTDDVLHDVEVEQKRSLLCSHSERLAIAFGIISTPSGTTIRVTKNLRISPFQGWEVFLWRLLVKVVQVPAYYSKPRNTNTHTNKGVHTGKESQCKSLSPTDAALFLLNQMQLGAYS</sequence>
<comment type="caution">
    <text evidence="5">The sequence shown here is derived from an EMBL/GenBank/DDBJ whole genome shotgun (WGS) entry which is preliminary data.</text>
</comment>
<accession>A0AAD4RZI9</accession>
<feature type="repeat" description="PPR" evidence="2">
    <location>
        <begin position="344"/>
        <end position="378"/>
    </location>
</feature>
<proteinExistence type="predicted"/>
<dbReference type="InterPro" id="IPR046960">
    <property type="entry name" value="PPR_At4g14850-like_plant"/>
</dbReference>
<gene>
    <name evidence="5" type="ORF">MKW98_014457</name>
</gene>
<dbReference type="Gene3D" id="1.25.40.10">
    <property type="entry name" value="Tetratricopeptide repeat domain"/>
    <property type="match status" value="5"/>
</dbReference>
<protein>
    <recommendedName>
        <fullName evidence="4">DYW domain-containing protein</fullName>
    </recommendedName>
</protein>
<dbReference type="InterPro" id="IPR046848">
    <property type="entry name" value="E_motif"/>
</dbReference>
<keyword evidence="6" id="KW-1185">Reference proteome</keyword>
<dbReference type="InterPro" id="IPR011990">
    <property type="entry name" value="TPR-like_helical_dom_sf"/>
</dbReference>
<feature type="repeat" description="PPR" evidence="2">
    <location>
        <begin position="243"/>
        <end position="277"/>
    </location>
</feature>
<dbReference type="FunFam" id="1.25.40.10:FF:000031">
    <property type="entry name" value="Pentatricopeptide repeat-containing protein mitochondrial"/>
    <property type="match status" value="1"/>
</dbReference>
<dbReference type="Pfam" id="PF14432">
    <property type="entry name" value="DYW_deaminase"/>
    <property type="match status" value="1"/>
</dbReference>
<evidence type="ECO:0000256" key="1">
    <source>
        <dbReference type="ARBA" id="ARBA00022737"/>
    </source>
</evidence>
<dbReference type="Pfam" id="PF01535">
    <property type="entry name" value="PPR"/>
    <property type="match status" value="3"/>
</dbReference>
<name>A0AAD4RZI9_9MAGN</name>
<evidence type="ECO:0000259" key="4">
    <source>
        <dbReference type="Pfam" id="PF14432"/>
    </source>
</evidence>
<dbReference type="EMBL" id="JAJJMB010016180">
    <property type="protein sequence ID" value="KAI3848923.1"/>
    <property type="molecule type" value="Genomic_DNA"/>
</dbReference>
<dbReference type="PROSITE" id="PS51375">
    <property type="entry name" value="PPR"/>
    <property type="match status" value="4"/>
</dbReference>
<organism evidence="5 6">
    <name type="scientific">Papaver atlanticum</name>
    <dbReference type="NCBI Taxonomy" id="357466"/>
    <lineage>
        <taxon>Eukaryota</taxon>
        <taxon>Viridiplantae</taxon>
        <taxon>Streptophyta</taxon>
        <taxon>Embryophyta</taxon>
        <taxon>Tracheophyta</taxon>
        <taxon>Spermatophyta</taxon>
        <taxon>Magnoliopsida</taxon>
        <taxon>Ranunculales</taxon>
        <taxon>Papaveraceae</taxon>
        <taxon>Papaveroideae</taxon>
        <taxon>Papaver</taxon>
    </lineage>
</organism>
<dbReference type="Proteomes" id="UP001202328">
    <property type="component" value="Unassembled WGS sequence"/>
</dbReference>
<dbReference type="InterPro" id="IPR002885">
    <property type="entry name" value="PPR_rpt"/>
</dbReference>
<reference evidence="5" key="1">
    <citation type="submission" date="2022-04" db="EMBL/GenBank/DDBJ databases">
        <title>A functionally conserved STORR gene fusion in Papaver species that diverged 16.8 million years ago.</title>
        <authorList>
            <person name="Catania T."/>
        </authorList>
    </citation>
    <scope>NUCLEOTIDE SEQUENCE</scope>
    <source>
        <strain evidence="5">S-188037</strain>
    </source>
</reference>
<evidence type="ECO:0000256" key="3">
    <source>
        <dbReference type="SAM" id="MobiDB-lite"/>
    </source>
</evidence>
<dbReference type="NCBIfam" id="TIGR00756">
    <property type="entry name" value="PPR"/>
    <property type="match status" value="3"/>
</dbReference>
<dbReference type="GO" id="GO:0009451">
    <property type="term" value="P:RNA modification"/>
    <property type="evidence" value="ECO:0007669"/>
    <property type="project" value="InterPro"/>
</dbReference>
<dbReference type="FunFam" id="1.25.40.10:FF:000361">
    <property type="entry name" value="Pentatricopeptide repeat-containing protein chloroplastic"/>
    <property type="match status" value="1"/>
</dbReference>
<dbReference type="GO" id="GO:0008270">
    <property type="term" value="F:zinc ion binding"/>
    <property type="evidence" value="ECO:0007669"/>
    <property type="project" value="InterPro"/>
</dbReference>
<keyword evidence="1" id="KW-0677">Repeat</keyword>
<dbReference type="InterPro" id="IPR032867">
    <property type="entry name" value="DYW_dom"/>
</dbReference>
<dbReference type="Pfam" id="PF20431">
    <property type="entry name" value="E_motif"/>
    <property type="match status" value="1"/>
</dbReference>